<comment type="subcellular location">
    <subcellularLocation>
        <location evidence="1">Membrane</location>
        <topology evidence="1">Multi-pass membrane protein</topology>
    </subcellularLocation>
</comment>
<accession>A0A267E7V9</accession>
<dbReference type="GO" id="GO:0005783">
    <property type="term" value="C:endoplasmic reticulum"/>
    <property type="evidence" value="ECO:0007669"/>
    <property type="project" value="UniProtKB-ARBA"/>
</dbReference>
<sequence>LLLSKTMHTTDQQQTQEPSSQSSLTAHQNRTESLASTLDGWRRVLVRLDAALHWEQPATLGALLAGITLLFVLIAWLQPPLITMAALACLLAAACDYLVPCASQLLLPNDWSQADEQRYTDLCSRLVRYWDVVARGAETLVKWRRDRPQVYLAVTVLTLLGLMLIGERINNLFLAYLAVVALLLAPGLRRSGLPQRAMAQLIGKLRSGRKTE</sequence>
<evidence type="ECO:0000256" key="4">
    <source>
        <dbReference type="ARBA" id="ARBA00023136"/>
    </source>
</evidence>
<dbReference type="AlphaFoldDB" id="A0A267E7V9"/>
<feature type="compositionally biased region" description="Low complexity" evidence="5">
    <location>
        <begin position="9"/>
        <end position="25"/>
    </location>
</feature>
<dbReference type="Pfam" id="PF24456">
    <property type="entry name" value="RHD_RETREG1-3"/>
    <property type="match status" value="1"/>
</dbReference>
<evidence type="ECO:0000313" key="9">
    <source>
        <dbReference type="Proteomes" id="UP000215902"/>
    </source>
</evidence>
<evidence type="ECO:0000256" key="3">
    <source>
        <dbReference type="ARBA" id="ARBA00022989"/>
    </source>
</evidence>
<feature type="domain" description="RETREG1-3/ARL6IP-like N-terminal reticulon-homology" evidence="7">
    <location>
        <begin position="41"/>
        <end position="201"/>
    </location>
</feature>
<reference evidence="8 9" key="1">
    <citation type="submission" date="2017-06" db="EMBL/GenBank/DDBJ databases">
        <title>A platform for efficient transgenesis in Macrostomum lignano, a flatworm model organism for stem cell research.</title>
        <authorList>
            <person name="Berezikov E."/>
        </authorList>
    </citation>
    <scope>NUCLEOTIDE SEQUENCE [LARGE SCALE GENOMIC DNA]</scope>
    <source>
        <strain evidence="8">DV1</strain>
        <tissue evidence="8">Whole organism</tissue>
    </source>
</reference>
<evidence type="ECO:0000256" key="1">
    <source>
        <dbReference type="ARBA" id="ARBA00004141"/>
    </source>
</evidence>
<dbReference type="GO" id="GO:0016020">
    <property type="term" value="C:membrane"/>
    <property type="evidence" value="ECO:0007669"/>
    <property type="project" value="UniProtKB-SubCell"/>
</dbReference>
<gene>
    <name evidence="8" type="ORF">BOX15_Mlig025094g1</name>
</gene>
<dbReference type="Proteomes" id="UP000215902">
    <property type="component" value="Unassembled WGS sequence"/>
</dbReference>
<dbReference type="InterPro" id="IPR057282">
    <property type="entry name" value="RETREG1-3-like_RHD"/>
</dbReference>
<protein>
    <recommendedName>
        <fullName evidence="7">RETREG1-3/ARL6IP-like N-terminal reticulon-homology domain-containing protein</fullName>
    </recommendedName>
</protein>
<dbReference type="OrthoDB" id="6416122at2759"/>
<evidence type="ECO:0000256" key="6">
    <source>
        <dbReference type="SAM" id="Phobius"/>
    </source>
</evidence>
<feature type="transmembrane region" description="Helical" evidence="6">
    <location>
        <begin position="57"/>
        <end position="76"/>
    </location>
</feature>
<comment type="caution">
    <text evidence="8">The sequence shown here is derived from an EMBL/GenBank/DDBJ whole genome shotgun (WGS) entry which is preliminary data.</text>
</comment>
<proteinExistence type="predicted"/>
<feature type="region of interest" description="Disordered" evidence="5">
    <location>
        <begin position="1"/>
        <end position="26"/>
    </location>
</feature>
<feature type="transmembrane region" description="Helical" evidence="6">
    <location>
        <begin position="150"/>
        <end position="166"/>
    </location>
</feature>
<dbReference type="EMBL" id="NIVC01002479">
    <property type="protein sequence ID" value="PAA57506.1"/>
    <property type="molecule type" value="Genomic_DNA"/>
</dbReference>
<keyword evidence="2 6" id="KW-0812">Transmembrane</keyword>
<feature type="transmembrane region" description="Helical" evidence="6">
    <location>
        <begin position="172"/>
        <end position="188"/>
    </location>
</feature>
<dbReference type="STRING" id="282301.A0A267E7V9"/>
<evidence type="ECO:0000313" key="8">
    <source>
        <dbReference type="EMBL" id="PAA57506.1"/>
    </source>
</evidence>
<keyword evidence="4 6" id="KW-0472">Membrane</keyword>
<evidence type="ECO:0000256" key="5">
    <source>
        <dbReference type="SAM" id="MobiDB-lite"/>
    </source>
</evidence>
<keyword evidence="9" id="KW-1185">Reference proteome</keyword>
<dbReference type="PANTHER" id="PTHR20952:SF0">
    <property type="entry name" value="ADP-RIBOSYLATION FACTOR-LIKE PROTEIN 6-INTERACTING PROTEIN 1"/>
    <property type="match status" value="1"/>
</dbReference>
<organism evidence="8 9">
    <name type="scientific">Macrostomum lignano</name>
    <dbReference type="NCBI Taxonomy" id="282301"/>
    <lineage>
        <taxon>Eukaryota</taxon>
        <taxon>Metazoa</taxon>
        <taxon>Spiralia</taxon>
        <taxon>Lophotrochozoa</taxon>
        <taxon>Platyhelminthes</taxon>
        <taxon>Rhabditophora</taxon>
        <taxon>Macrostomorpha</taxon>
        <taxon>Macrostomida</taxon>
        <taxon>Macrostomidae</taxon>
        <taxon>Macrostomum</taxon>
    </lineage>
</organism>
<name>A0A267E7V9_9PLAT</name>
<evidence type="ECO:0000256" key="2">
    <source>
        <dbReference type="ARBA" id="ARBA00022692"/>
    </source>
</evidence>
<keyword evidence="3 6" id="KW-1133">Transmembrane helix</keyword>
<dbReference type="InterPro" id="IPR052114">
    <property type="entry name" value="ER_autophagy_membrane_reg"/>
</dbReference>
<feature type="non-terminal residue" evidence="8">
    <location>
        <position position="1"/>
    </location>
</feature>
<dbReference type="PANTHER" id="PTHR20952">
    <property type="entry name" value="ADP-RIBOSYLATION-LIKE FACTOR 6-INTERACTING PROTEIN"/>
    <property type="match status" value="1"/>
</dbReference>
<evidence type="ECO:0000259" key="7">
    <source>
        <dbReference type="Pfam" id="PF24456"/>
    </source>
</evidence>